<dbReference type="PANTHER" id="PTHR48429:SF1">
    <property type="entry name" value="AGENET DOMAIN-CONTAINING PROTEIN"/>
    <property type="match status" value="1"/>
</dbReference>
<organism evidence="3 4">
    <name type="scientific">Platanthera guangdongensis</name>
    <dbReference type="NCBI Taxonomy" id="2320717"/>
    <lineage>
        <taxon>Eukaryota</taxon>
        <taxon>Viridiplantae</taxon>
        <taxon>Streptophyta</taxon>
        <taxon>Embryophyta</taxon>
        <taxon>Tracheophyta</taxon>
        <taxon>Spermatophyta</taxon>
        <taxon>Magnoliopsida</taxon>
        <taxon>Liliopsida</taxon>
        <taxon>Asparagales</taxon>
        <taxon>Orchidaceae</taxon>
        <taxon>Orchidoideae</taxon>
        <taxon>Orchideae</taxon>
        <taxon>Orchidinae</taxon>
        <taxon>Platanthera</taxon>
    </lineage>
</organism>
<proteinExistence type="predicted"/>
<feature type="compositionally biased region" description="Basic and acidic residues" evidence="1">
    <location>
        <begin position="1070"/>
        <end position="1087"/>
    </location>
</feature>
<feature type="compositionally biased region" description="Polar residues" evidence="1">
    <location>
        <begin position="1707"/>
        <end position="1727"/>
    </location>
</feature>
<dbReference type="EMBL" id="JBBWWR010000003">
    <property type="protein sequence ID" value="KAK8968833.1"/>
    <property type="molecule type" value="Genomic_DNA"/>
</dbReference>
<feature type="region of interest" description="Disordered" evidence="1">
    <location>
        <begin position="2124"/>
        <end position="2158"/>
    </location>
</feature>
<protein>
    <recommendedName>
        <fullName evidence="2">Agenet domain-containing protein</fullName>
    </recommendedName>
</protein>
<feature type="compositionally biased region" description="Polar residues" evidence="1">
    <location>
        <begin position="1260"/>
        <end position="1273"/>
    </location>
</feature>
<feature type="compositionally biased region" description="Polar residues" evidence="1">
    <location>
        <begin position="1088"/>
        <end position="1103"/>
    </location>
</feature>
<sequence>MDYDDNDFQSQNFHIVGEDKFSASLRSFALPKFELDEHLRFDSLVEEEVLLGIQGPENNWIDFPPGNSAIEFSSSAVESCSIARHKNVWYEATSSESVDLLLKSLGEDEMIDNKADIMETCANNESHGIDNQVDLSLEKSDDHKPHMMGILPVDPELTQDKLQENLSGSNGGHRTSPNNSHCLSQAAEREDSGIAIYVGHSDVKFNSDGEIGDNVIPFYSPIEKPTTDGDGLCEALLNRKGVCEVLMRPKAPSVGDSDSSVVDSQSLESNHDVKLVMENVKLSTRVFPGGQHQTCISKSSDFPCDVAHNEKSLVVDSDDMLNHQLVCTIDSVGPINKRSIYSVSENSDGLVVAIPYQTNIFNGTSEVCGDFSVKEGCMSRVAMTQEKNENNSVTISSKAMHKTTQLTDGYSSVSDRLPVDSVEDDDFHSIRTRLIKKSTLSCNDRGGKNDTCMDVIDNIQDSAGQPVENRSTDVKIGTKMLEESPSSAHILCEVQGTEIEERGGMSANSQSFTYEKSGLVFDGKPDSNMDVDRKEVKLYEDNGPHGESTLPVTLIDASSLPVLIDSDTMTSPSTYCKSVSKASVSIVDLTEVRMPEVHVSVDKVSSLASMDPCRIMSGPLSMSTKKVQDLPPTVQDGAGELSSDVSANKSVEEEFGSVISLPTFEKSGYLHLSTPENTTTIDLAVGKKEPLQILSPSCTNHEDVKVSCITASSLLATRLDSEKESVLASVSCPLNMKSTSLEKNLQDDSGNERKHSDGSMLSNSKKKVDIETANGAVSSSDCVDDAIANTSAEQLPNAVMQSPSPVQSAEYTPPQNGISHDPQKGKYDILNSEVVSHVTNEVSVSLETASGRYEEPMPPSVDHVFSCLTQSNEESDPYKFSERDVSYGQNLLALPSSDNLNSNMNDSSQRCTGTAAESSSSEAHVKTSSAEGNCSSPIVIDCKGCHADNSEYQEVKALGNMDLVSSDKYKLTHKADGSSNVLHDTSVEDRSFIFGVSTSKDLPERVTNCEISFPNLKAVDIPEMSKENAQGLSGEVKVFNNSTKTPNQGRPKNASRSFNEKKTGSKGKTKKEPRDPKPFVEIQEKSSTEPSSIKISPSLDAQTSSIPDLNSSSSLALFHHHFTDLQQVQLRAQIFVYGALISGMPPDEAYMVSAFGDGGRNSWDGIWHVSVEKFRNQKSPLGGYGTPLHSRAGSDFQSKVPTTSAKSGNTIISSSVPSSPVSLPSPLWSLSYGNDGHRASISRGTYMNFSQTPSPLPRQSPVSRQHVGANSSCLSQSPRHVPWYFSSQISALDGVPQYSTIPFTETTHIDPVRDSCGPHTATVEGVPHRGLMHAPDTTATTAAAVLQTETPKGAATSVNNNNTQTTQRARKKKKNMVAEELNLLASQTLAESVAVPNVFKSLSLPSSNLQLNVSSHAPDSISMPHIVSPTHYQMIYPNNNQQMTILYGETCNKLEQAKLQAEDATALAASTVKYSQSIWNQLAAHKNSGIVSHIEEKLASAAVAAAAAASVAKAAAAAANVSCAAALQAKIMADEAMSATKTVNTVLNPESDILDVGKKLAGISSISILKGMDKIHGSGAIISAASEASRRRVESASAATKRAENLDAIVKAAELVAEAVIQAGTIIAMGDPLPFTLSQLVDAGPEGFWRSHAGTSMKIFEPTDMHVEEHVGSGSTKVHGVFAKQLDDPFSKEKETRKAAGEGEPSSLKTCPEQFQGSAQGNFSSARPETDQHGAFSSIHKGSIVEVMSDKDGLRGAWFSAGVLDMDDNRAYVCYNDVSTAEGELKEWIVLEDGEKAPRIRIAHTIASVKNEGTRKRHREHPGSCIWEVGDHVDGWIHDRWWEGTITEKSSGDETKLTVHFPDRGDTQVVHTWNLRPSLIWKDGQWMERSHAKGKSFRPHEGDTPQVKRQKMGRFEANIYSEFDVTGTSKLSNNIMIEDSKKHGDSRSLFLSSKDRIFTVGRNPSEQITSNALKQKRTGLQKEGSRVVFGVPRPGKKRKFMEVSKHYVANKSEKIREGNDSLKFAKYLMPQASRQSRNTSKVDNKGGKAVQIKPKGGVKSVVSQSFQTRSVAVKDKASVTSSNEQSTRLYHKDVMSNFKGIKDSMDSFKFSSILNQTEKINVSAMESENSVQPAPPTLSKKKSTSGSEMDLAGKPTSSTDRASVIEDKVLGNPGKAVHEVMEPRRSNRRIQPTSRKICWLTCMLESGKSIPDVRTKGQLVIRVFLHTYPTSVIFLLCNLRTSSLTERLWQLLAHNGELHRIPAYSGE</sequence>
<name>A0ABR2MX80_9ASPA</name>
<dbReference type="Pfam" id="PF05641">
    <property type="entry name" value="Agenet"/>
    <property type="match status" value="1"/>
</dbReference>
<dbReference type="InterPro" id="IPR055274">
    <property type="entry name" value="SWO1"/>
</dbReference>
<dbReference type="SMART" id="SM00743">
    <property type="entry name" value="Agenet"/>
    <property type="match status" value="2"/>
</dbReference>
<gene>
    <name evidence="3" type="ORF">KSP40_PGU002019</name>
</gene>
<evidence type="ECO:0000259" key="2">
    <source>
        <dbReference type="SMART" id="SM00743"/>
    </source>
</evidence>
<dbReference type="InterPro" id="IPR008395">
    <property type="entry name" value="Agenet-like_dom"/>
</dbReference>
<reference evidence="3 4" key="1">
    <citation type="journal article" date="2022" name="Nat. Plants">
        <title>Genomes of leafy and leafless Platanthera orchids illuminate the evolution of mycoheterotrophy.</title>
        <authorList>
            <person name="Li M.H."/>
            <person name="Liu K.W."/>
            <person name="Li Z."/>
            <person name="Lu H.C."/>
            <person name="Ye Q.L."/>
            <person name="Zhang D."/>
            <person name="Wang J.Y."/>
            <person name="Li Y.F."/>
            <person name="Zhong Z.M."/>
            <person name="Liu X."/>
            <person name="Yu X."/>
            <person name="Liu D.K."/>
            <person name="Tu X.D."/>
            <person name="Liu B."/>
            <person name="Hao Y."/>
            <person name="Liao X.Y."/>
            <person name="Jiang Y.T."/>
            <person name="Sun W.H."/>
            <person name="Chen J."/>
            <person name="Chen Y.Q."/>
            <person name="Ai Y."/>
            <person name="Zhai J.W."/>
            <person name="Wu S.S."/>
            <person name="Zhou Z."/>
            <person name="Hsiao Y.Y."/>
            <person name="Wu W.L."/>
            <person name="Chen Y.Y."/>
            <person name="Lin Y.F."/>
            <person name="Hsu J.L."/>
            <person name="Li C.Y."/>
            <person name="Wang Z.W."/>
            <person name="Zhao X."/>
            <person name="Zhong W.Y."/>
            <person name="Ma X.K."/>
            <person name="Ma L."/>
            <person name="Huang J."/>
            <person name="Chen G.Z."/>
            <person name="Huang M.Z."/>
            <person name="Huang L."/>
            <person name="Peng D.H."/>
            <person name="Luo Y.B."/>
            <person name="Zou S.Q."/>
            <person name="Chen S.P."/>
            <person name="Lan S."/>
            <person name="Tsai W.C."/>
            <person name="Van de Peer Y."/>
            <person name="Liu Z.J."/>
        </authorList>
    </citation>
    <scope>NUCLEOTIDE SEQUENCE [LARGE SCALE GENOMIC DNA]</scope>
    <source>
        <strain evidence="3">Lor288</strain>
    </source>
</reference>
<feature type="region of interest" description="Disordered" evidence="1">
    <location>
        <begin position="1190"/>
        <end position="1215"/>
    </location>
</feature>
<feature type="domain" description="Agenet" evidence="2">
    <location>
        <begin position="1825"/>
        <end position="1883"/>
    </location>
</feature>
<evidence type="ECO:0000313" key="4">
    <source>
        <dbReference type="Proteomes" id="UP001412067"/>
    </source>
</evidence>
<evidence type="ECO:0000256" key="1">
    <source>
        <dbReference type="SAM" id="MobiDB-lite"/>
    </source>
</evidence>
<feature type="region of interest" description="Disordered" evidence="1">
    <location>
        <begin position="1248"/>
        <end position="1273"/>
    </location>
</feature>
<accession>A0ABR2MX80</accession>
<feature type="compositionally biased region" description="Basic and acidic residues" evidence="1">
    <location>
        <begin position="1685"/>
        <end position="1701"/>
    </location>
</feature>
<feature type="region of interest" description="Disordered" evidence="1">
    <location>
        <begin position="896"/>
        <end position="931"/>
    </location>
</feature>
<feature type="compositionally biased region" description="Polar residues" evidence="1">
    <location>
        <begin position="1195"/>
        <end position="1212"/>
    </location>
</feature>
<feature type="region of interest" description="Disordered" evidence="1">
    <location>
        <begin position="1685"/>
        <end position="1737"/>
    </location>
</feature>
<feature type="compositionally biased region" description="Basic and acidic residues" evidence="1">
    <location>
        <begin position="744"/>
        <end position="757"/>
    </location>
</feature>
<feature type="region of interest" description="Disordered" evidence="1">
    <location>
        <begin position="1034"/>
        <end position="1106"/>
    </location>
</feature>
<feature type="region of interest" description="Disordered" evidence="1">
    <location>
        <begin position="793"/>
        <end position="821"/>
    </location>
</feature>
<feature type="compositionally biased region" description="Polar residues" evidence="1">
    <location>
        <begin position="793"/>
        <end position="818"/>
    </location>
</feature>
<feature type="region of interest" description="Disordered" evidence="1">
    <location>
        <begin position="2033"/>
        <end position="2056"/>
    </location>
</feature>
<evidence type="ECO:0000313" key="3">
    <source>
        <dbReference type="EMBL" id="KAK8968833.1"/>
    </source>
</evidence>
<feature type="region of interest" description="Disordered" evidence="1">
    <location>
        <begin position="741"/>
        <end position="766"/>
    </location>
</feature>
<dbReference type="PANTHER" id="PTHR48429">
    <property type="entry name" value="AGENET DOMAIN-CONTAINING PROTEIN"/>
    <property type="match status" value="1"/>
</dbReference>
<comment type="caution">
    <text evidence="3">The sequence shown here is derived from an EMBL/GenBank/DDBJ whole genome shotgun (WGS) entry which is preliminary data.</text>
</comment>
<dbReference type="Proteomes" id="UP001412067">
    <property type="component" value="Unassembled WGS sequence"/>
</dbReference>
<dbReference type="InterPro" id="IPR014002">
    <property type="entry name" value="Agenet_dom_plant"/>
</dbReference>
<keyword evidence="4" id="KW-1185">Reference proteome</keyword>
<feature type="compositionally biased region" description="Low complexity" evidence="1">
    <location>
        <begin position="896"/>
        <end position="908"/>
    </location>
</feature>
<feature type="domain" description="Agenet" evidence="2">
    <location>
        <begin position="1737"/>
        <end position="1800"/>
    </location>
</feature>
<feature type="compositionally biased region" description="Polar residues" evidence="1">
    <location>
        <begin position="1039"/>
        <end position="1057"/>
    </location>
</feature>